<dbReference type="Pfam" id="PF10105">
    <property type="entry name" value="DUF2344"/>
    <property type="match status" value="1"/>
</dbReference>
<feature type="domain" description="DUF2344" evidence="1">
    <location>
        <begin position="3"/>
        <end position="165"/>
    </location>
</feature>
<protein>
    <recommendedName>
        <fullName evidence="1">DUF2344 domain-containing protein</fullName>
    </recommendedName>
</protein>
<dbReference type="NCBIfam" id="TIGR03936">
    <property type="entry name" value="sam_1_link_chp"/>
    <property type="match status" value="1"/>
</dbReference>
<dbReference type="RefSeq" id="WP_288183965.1">
    <property type="nucleotide sequence ID" value="NZ_LT608335.1"/>
</dbReference>
<evidence type="ECO:0000259" key="1">
    <source>
        <dbReference type="Pfam" id="PF10105"/>
    </source>
</evidence>
<organism evidence="2">
    <name type="scientific">uncultured Sporomusa sp</name>
    <dbReference type="NCBI Taxonomy" id="307249"/>
    <lineage>
        <taxon>Bacteria</taxon>
        <taxon>Bacillati</taxon>
        <taxon>Bacillota</taxon>
        <taxon>Negativicutes</taxon>
        <taxon>Selenomonadales</taxon>
        <taxon>Sporomusaceae</taxon>
        <taxon>Sporomusa</taxon>
        <taxon>environmental samples</taxon>
    </lineage>
</organism>
<proteinExistence type="predicted"/>
<dbReference type="InterPro" id="IPR018768">
    <property type="entry name" value="DUF2344"/>
</dbReference>
<accession>A0A212LT73</accession>
<reference evidence="2" key="1">
    <citation type="submission" date="2016-08" db="EMBL/GenBank/DDBJ databases">
        <authorList>
            <person name="Seilhamer J.J."/>
        </authorList>
    </citation>
    <scope>NUCLEOTIDE SEQUENCE</scope>
    <source>
        <strain evidence="2">86</strain>
    </source>
</reference>
<gene>
    <name evidence="2" type="ORF">KL86SPO_30879</name>
</gene>
<sequence length="236" mass="25559">MAKLRLQITKSDEIRYVSHLDLAGTMERAIRRAKLPAAYSEGFNPHMKLAFASALAVGVTSEAEYLELELTEEISVDQITARLKPQLPAGITLKAAKYVGGRSKALMAVVNLATYEVVASLAPGAHWHSVETSLAKFNSEVEVIYSKQSPKGRREIDIKEYLATPVAVRKVADSQQEVMSLGLSIKITPGGSVKPVEVLDALIAGFGLPVDKDNALINRTGLFVSDGRVQLSPMEL</sequence>
<dbReference type="AlphaFoldDB" id="A0A212LT73"/>
<name>A0A212LT73_9FIRM</name>
<dbReference type="EMBL" id="FMJE01000003">
    <property type="protein sequence ID" value="SCM80701.1"/>
    <property type="molecule type" value="Genomic_DNA"/>
</dbReference>
<evidence type="ECO:0000313" key="2">
    <source>
        <dbReference type="EMBL" id="SCM80701.1"/>
    </source>
</evidence>